<feature type="compositionally biased region" description="Basic and acidic residues" evidence="3">
    <location>
        <begin position="331"/>
        <end position="341"/>
    </location>
</feature>
<evidence type="ECO:0008006" key="6">
    <source>
        <dbReference type="Google" id="ProtNLM"/>
    </source>
</evidence>
<keyword evidence="1" id="KW-0677">Repeat</keyword>
<dbReference type="PANTHER" id="PTHR45641">
    <property type="entry name" value="TETRATRICOPEPTIDE REPEAT PROTEIN (AFU_ORTHOLOGUE AFUA_6G03870)"/>
    <property type="match status" value="1"/>
</dbReference>
<feature type="compositionally biased region" description="Basic and acidic residues" evidence="3">
    <location>
        <begin position="301"/>
        <end position="310"/>
    </location>
</feature>
<feature type="region of interest" description="Disordered" evidence="3">
    <location>
        <begin position="267"/>
        <end position="341"/>
    </location>
</feature>
<evidence type="ECO:0000256" key="1">
    <source>
        <dbReference type="ARBA" id="ARBA00022737"/>
    </source>
</evidence>
<dbReference type="AlphaFoldDB" id="A0A9P7YHT8"/>
<evidence type="ECO:0000256" key="3">
    <source>
        <dbReference type="SAM" id="MobiDB-lite"/>
    </source>
</evidence>
<dbReference type="Proteomes" id="UP000824998">
    <property type="component" value="Unassembled WGS sequence"/>
</dbReference>
<comment type="caution">
    <text evidence="4">The sequence shown here is derived from an EMBL/GenBank/DDBJ whole genome shotgun (WGS) entry which is preliminary data.</text>
</comment>
<feature type="region of interest" description="Disordered" evidence="3">
    <location>
        <begin position="198"/>
        <end position="238"/>
    </location>
</feature>
<dbReference type="InterPro" id="IPR011990">
    <property type="entry name" value="TPR-like_helical_dom_sf"/>
</dbReference>
<proteinExistence type="predicted"/>
<feature type="compositionally biased region" description="Low complexity" evidence="3">
    <location>
        <begin position="219"/>
        <end position="231"/>
    </location>
</feature>
<gene>
    <name evidence="4" type="ORF">BJ875DRAFT_462525</name>
</gene>
<dbReference type="EMBL" id="MU251475">
    <property type="protein sequence ID" value="KAG9234098.1"/>
    <property type="molecule type" value="Genomic_DNA"/>
</dbReference>
<name>A0A9P7YHT8_9HELO</name>
<sequence>MSPPSIGRLQELRPAMAGNNKRSSNDTIIFVHGLDTASFKSLRRSWKSWLRHLTVPDITAAAIYTFSFNLVELILNGREKLLQVSEAFNLYIERLKRRTPDRRFVFLGHGIASFVIQATLARHQSFLIAQSTIAVLFIGLPKLAEDIDWDKYKFNFLQRLSKGSKQHGERSLDFSDIQWTRTNFDLLTNSGASFQVESFDVPEGHEEMPRRRSFRESNSRQGTGSSSASSNDGKELNSQHLSLPNIQQNDDLHKMCVEGLRKAFTLDQTTDKLPPPPEPVQTVQDIPPQAPPSQSTNVPHDCLERSMARDLRRRSSNLESRTVSRSMSRSPKPESRLNHESRARAVAQSLAQRKIVEVVDPKEQQHQILNSNRRQELQKLSQLAGDYHYRGNFHQAAQIYQDLLLEIEAGNDHSWTITAQCNLAVAWLQQGKIWKAVNKLEELNRIGDEKLPKSHRTTWDIKRWLGIGYDRQGHYQKAYDMLEEQIKRINECMAQTQTSDPSFVEAADILKESGKNAMSLVVCHDGRHTEALLMNKKVLSEAKNRSDEAKDGPGPWKRSLKLRLARIQVNGSLINVFSGNYEESLALLNASSKVMEKELGSRHVATLECWWLRAWLLAVRGSIDEAEIQCNKTVDGMTTSLGKDHPSTLKALAVRVFIYRMQGRFTTAKTTAKSLVQSNSIVLGLIHPQTMHSQDALTSVYIARGELKMALKTQLDLIDLSSSSLREDHPMALAYMCNLATVYGRLEDWDTAERILLGLLSKQRRLLRIKDVDQAPSSEPIARDGQRPVESMQKALDLVYEAVNLIKSMLSGSTKEDLLLPLPAPTLYATIHCLGTVACRNGRGDLSLAARFLTISTKLRSDFFGNEHFDTLASKLELAVCERHSSNLAASKCALVEIVETRTKMLGENHLDTVYARHELALTKAHIGDVIQAMNEMRVTLSIRSMLLGAEHPDTIKSQNDLFVISEYFYLQTLYDWIVNFKYQPIEGEDQSLSKDVAELKSMVMGAFSASAQAKPNPEMLGHDAYSEQEDLNARLTPQITANIEALVALYVAYKHFTEAIEMQLLLLAHQESDLGLDDSVTLHSTDVLAFIYHEQGTQYLNNLKQLSRTKDTTTLNSLLSEYYDSQVSLAILYSDAGDYETSFAIQTGTMNILKRYELGADPKIMIRGMIDLAWARKELKETTEAIVLLRDADKMNRDLEPNERLDFDLDQALAELGIDTY</sequence>
<dbReference type="OrthoDB" id="5986190at2759"/>
<accession>A0A9P7YHT8</accession>
<feature type="compositionally biased region" description="Basic and acidic residues" evidence="3">
    <location>
        <begin position="202"/>
        <end position="218"/>
    </location>
</feature>
<keyword evidence="5" id="KW-1185">Reference proteome</keyword>
<evidence type="ECO:0000256" key="2">
    <source>
        <dbReference type="ARBA" id="ARBA00022803"/>
    </source>
</evidence>
<evidence type="ECO:0000313" key="4">
    <source>
        <dbReference type="EMBL" id="KAG9234098.1"/>
    </source>
</evidence>
<dbReference type="PANTHER" id="PTHR45641:SF19">
    <property type="entry name" value="NEPHROCYSTIN-3"/>
    <property type="match status" value="1"/>
</dbReference>
<reference evidence="4" key="1">
    <citation type="journal article" date="2021" name="IMA Fungus">
        <title>Genomic characterization of three marine fungi, including Emericellopsis atlantica sp. nov. with signatures of a generalist lifestyle and marine biomass degradation.</title>
        <authorList>
            <person name="Hagestad O.C."/>
            <person name="Hou L."/>
            <person name="Andersen J.H."/>
            <person name="Hansen E.H."/>
            <person name="Altermark B."/>
            <person name="Li C."/>
            <person name="Kuhnert E."/>
            <person name="Cox R.J."/>
            <person name="Crous P.W."/>
            <person name="Spatafora J.W."/>
            <person name="Lail K."/>
            <person name="Amirebrahimi M."/>
            <person name="Lipzen A."/>
            <person name="Pangilinan J."/>
            <person name="Andreopoulos W."/>
            <person name="Hayes R.D."/>
            <person name="Ng V."/>
            <person name="Grigoriev I.V."/>
            <person name="Jackson S.A."/>
            <person name="Sutton T.D.S."/>
            <person name="Dobson A.D.W."/>
            <person name="Rama T."/>
        </authorList>
    </citation>
    <scope>NUCLEOTIDE SEQUENCE</scope>
    <source>
        <strain evidence="4">TRa018bII</strain>
    </source>
</reference>
<dbReference type="Gene3D" id="1.25.40.10">
    <property type="entry name" value="Tetratricopeptide repeat domain"/>
    <property type="match status" value="4"/>
</dbReference>
<keyword evidence="2" id="KW-0802">TPR repeat</keyword>
<dbReference type="SUPFAM" id="SSF48452">
    <property type="entry name" value="TPR-like"/>
    <property type="match status" value="3"/>
</dbReference>
<organism evidence="4 5">
    <name type="scientific">Amylocarpus encephaloides</name>
    <dbReference type="NCBI Taxonomy" id="45428"/>
    <lineage>
        <taxon>Eukaryota</taxon>
        <taxon>Fungi</taxon>
        <taxon>Dikarya</taxon>
        <taxon>Ascomycota</taxon>
        <taxon>Pezizomycotina</taxon>
        <taxon>Leotiomycetes</taxon>
        <taxon>Helotiales</taxon>
        <taxon>Helotiales incertae sedis</taxon>
        <taxon>Amylocarpus</taxon>
    </lineage>
</organism>
<feature type="compositionally biased region" description="Polar residues" evidence="3">
    <location>
        <begin position="317"/>
        <end position="329"/>
    </location>
</feature>
<evidence type="ECO:0000313" key="5">
    <source>
        <dbReference type="Proteomes" id="UP000824998"/>
    </source>
</evidence>
<protein>
    <recommendedName>
        <fullName evidence="6">DUF676 domain-containing protein</fullName>
    </recommendedName>
</protein>